<sequence>MTTEIAPPQFHTMSDGRRIAYRSSASNGPTIVFLPGYMSDMDGGKATAIASWAKKRRHGTLLLDYSGCGHSDGDFADGTLTQWRDEVLELTDAYAKGPLLLVGSSMGGWLMLLVALAMKDRLVGMIGIAPAPDFSDWGFDEGQKWALAEGKTVYEDNPYGPAPTPTHGKFWQDAETHRLLDGSIDLACPVHLIHGQQDNDVPWQVSVRLAEALRSEQVQVTLVKSGTHRLSRPEDIALLLSGIAAISQAAARETP</sequence>
<keyword evidence="2 13" id="KW-0378">Hydrolase</keyword>
<evidence type="ECO:0000256" key="9">
    <source>
        <dbReference type="ARBA" id="ARBA00046047"/>
    </source>
</evidence>
<accession>A0A850GY88</accession>
<evidence type="ECO:0000256" key="10">
    <source>
        <dbReference type="ARBA" id="ARBA00047409"/>
    </source>
</evidence>
<dbReference type="SUPFAM" id="SSF53474">
    <property type="entry name" value="alpha/beta-Hydrolases"/>
    <property type="match status" value="1"/>
</dbReference>
<evidence type="ECO:0000256" key="3">
    <source>
        <dbReference type="ARBA" id="ARBA00022946"/>
    </source>
</evidence>
<dbReference type="InterPro" id="IPR029058">
    <property type="entry name" value="AB_hydrolase_fold"/>
</dbReference>
<comment type="function">
    <text evidence="9">Acts as an acyl-protein thioesterase that hydrolyzes fatty acids from acylated residues in proteins. Regulates the mitochondrial S-depalmitoylation of the nucleophilic active site residue of peroxiredoxin-5/PRDX5, a key antioxidant protein, therefore modulating mitochondrial antioxidant ability. Also catalyzes the deglucuronidation of mycophenolic acid acyl-glucuronide, an active metabolite of the immunosuppressant drug mycophenolate.</text>
</comment>
<dbReference type="Proteomes" id="UP000561438">
    <property type="component" value="Unassembled WGS sequence"/>
</dbReference>
<dbReference type="GO" id="GO:0102390">
    <property type="term" value="F:mycophenolic acid acyl-glucuronide esterase activity"/>
    <property type="evidence" value="ECO:0007669"/>
    <property type="project" value="UniProtKB-EC"/>
</dbReference>
<evidence type="ECO:0000259" key="12">
    <source>
        <dbReference type="Pfam" id="PF12697"/>
    </source>
</evidence>
<dbReference type="EC" id="3.1.2.22" evidence="1"/>
<gene>
    <name evidence="13" type="ORF">HUV48_06075</name>
</gene>
<evidence type="ECO:0000313" key="13">
    <source>
        <dbReference type="EMBL" id="NVD44584.1"/>
    </source>
</evidence>
<evidence type="ECO:0000256" key="2">
    <source>
        <dbReference type="ARBA" id="ARBA00022801"/>
    </source>
</evidence>
<organism evidence="13 14">
    <name type="scientific">Qipengyuania atrilutea</name>
    <dbReference type="NCBI Taxonomy" id="2744473"/>
    <lineage>
        <taxon>Bacteria</taxon>
        <taxon>Pseudomonadati</taxon>
        <taxon>Pseudomonadota</taxon>
        <taxon>Alphaproteobacteria</taxon>
        <taxon>Sphingomonadales</taxon>
        <taxon>Erythrobacteraceae</taxon>
        <taxon>Qipengyuania</taxon>
    </lineage>
</organism>
<evidence type="ECO:0000256" key="7">
    <source>
        <dbReference type="ARBA" id="ARBA00042645"/>
    </source>
</evidence>
<evidence type="ECO:0000313" key="14">
    <source>
        <dbReference type="Proteomes" id="UP000561438"/>
    </source>
</evidence>
<dbReference type="InterPro" id="IPR000073">
    <property type="entry name" value="AB_hydrolase_1"/>
</dbReference>
<dbReference type="PANTHER" id="PTHR16138:SF7">
    <property type="entry name" value="PALMITOYL-PROTEIN THIOESTERASE ABHD10, MITOCHONDRIAL"/>
    <property type="match status" value="1"/>
</dbReference>
<comment type="catalytic activity">
    <reaction evidence="11">
        <text>mycophenolic acid O-acyl-beta-D-glucuronide + H2O = mycophenolate + D-glucuronate + H(+)</text>
        <dbReference type="Rhea" id="RHEA:34179"/>
        <dbReference type="ChEBI" id="CHEBI:15377"/>
        <dbReference type="ChEBI" id="CHEBI:15378"/>
        <dbReference type="ChEBI" id="CHEBI:58720"/>
        <dbReference type="ChEBI" id="CHEBI:62932"/>
        <dbReference type="ChEBI" id="CHEBI:66982"/>
        <dbReference type="EC" id="3.1.1.93"/>
    </reaction>
    <physiologicalReaction direction="left-to-right" evidence="11">
        <dbReference type="Rhea" id="RHEA:34180"/>
    </physiologicalReaction>
</comment>
<evidence type="ECO:0000256" key="1">
    <source>
        <dbReference type="ARBA" id="ARBA00012423"/>
    </source>
</evidence>
<evidence type="ECO:0000256" key="4">
    <source>
        <dbReference type="ARBA" id="ARBA00039132"/>
    </source>
</evidence>
<dbReference type="PANTHER" id="PTHR16138">
    <property type="entry name" value="MYCOPHENOLIC ACID ACYL-GLUCURONIDE ESTERASE, MITOCHONDRIAL"/>
    <property type="match status" value="1"/>
</dbReference>
<dbReference type="Pfam" id="PF12697">
    <property type="entry name" value="Abhydrolase_6"/>
    <property type="match status" value="1"/>
</dbReference>
<protein>
    <recommendedName>
        <fullName evidence="5">Palmitoyl-protein thioesterase ABHD10, mitochondrial</fullName>
        <ecNumber evidence="4">3.1.1.93</ecNumber>
        <ecNumber evidence="1">3.1.2.22</ecNumber>
    </recommendedName>
    <alternativeName>
        <fullName evidence="7">Acyl-protein thioesterase ABHD10</fullName>
    </alternativeName>
    <alternativeName>
        <fullName evidence="8">Alpha/beta hydrolase domain-containing protein 10</fullName>
    </alternativeName>
    <alternativeName>
        <fullName evidence="6">Mycophenolic acid acyl-glucuronide esterase, mitochondrial</fullName>
    </alternativeName>
</protein>
<keyword evidence="14" id="KW-1185">Reference proteome</keyword>
<feature type="domain" description="AB hydrolase-1" evidence="12">
    <location>
        <begin position="31"/>
        <end position="237"/>
    </location>
</feature>
<comment type="caution">
    <text evidence="13">The sequence shown here is derived from an EMBL/GenBank/DDBJ whole genome shotgun (WGS) entry which is preliminary data.</text>
</comment>
<keyword evidence="3" id="KW-0809">Transit peptide</keyword>
<evidence type="ECO:0000256" key="11">
    <source>
        <dbReference type="ARBA" id="ARBA00047972"/>
    </source>
</evidence>
<dbReference type="AlphaFoldDB" id="A0A850GY88"/>
<dbReference type="EC" id="3.1.1.93" evidence="4"/>
<evidence type="ECO:0000256" key="5">
    <source>
        <dbReference type="ARBA" id="ARBA00039314"/>
    </source>
</evidence>
<evidence type="ECO:0000256" key="8">
    <source>
        <dbReference type="ARBA" id="ARBA00042704"/>
    </source>
</evidence>
<dbReference type="Gene3D" id="3.40.50.1820">
    <property type="entry name" value="alpha/beta hydrolase"/>
    <property type="match status" value="1"/>
</dbReference>
<dbReference type="RefSeq" id="WP_176266906.1">
    <property type="nucleotide sequence ID" value="NZ_JABWGV010000002.1"/>
</dbReference>
<dbReference type="GO" id="GO:0008474">
    <property type="term" value="F:palmitoyl-(protein) hydrolase activity"/>
    <property type="evidence" value="ECO:0007669"/>
    <property type="project" value="UniProtKB-EC"/>
</dbReference>
<name>A0A850GY88_9SPHN</name>
<evidence type="ECO:0000256" key="6">
    <source>
        <dbReference type="ARBA" id="ARBA00041520"/>
    </source>
</evidence>
<dbReference type="InterPro" id="IPR052382">
    <property type="entry name" value="ABHD10_acyl-thioesterase"/>
</dbReference>
<reference evidence="13 14" key="1">
    <citation type="submission" date="2020-06" db="EMBL/GenBank/DDBJ databases">
        <title>Altererythrobacter sp. HHU K3-1.</title>
        <authorList>
            <person name="Zhang D."/>
            <person name="Xue H."/>
        </authorList>
    </citation>
    <scope>NUCLEOTIDE SEQUENCE [LARGE SCALE GENOMIC DNA]</scope>
    <source>
        <strain evidence="13 14">HHU K3-1</strain>
    </source>
</reference>
<comment type="catalytic activity">
    <reaction evidence="10">
        <text>S-hexadecanoyl-L-cysteinyl-[protein] + H2O = L-cysteinyl-[protein] + hexadecanoate + H(+)</text>
        <dbReference type="Rhea" id="RHEA:19233"/>
        <dbReference type="Rhea" id="RHEA-COMP:10131"/>
        <dbReference type="Rhea" id="RHEA-COMP:11032"/>
        <dbReference type="ChEBI" id="CHEBI:7896"/>
        <dbReference type="ChEBI" id="CHEBI:15377"/>
        <dbReference type="ChEBI" id="CHEBI:15378"/>
        <dbReference type="ChEBI" id="CHEBI:29950"/>
        <dbReference type="ChEBI" id="CHEBI:74151"/>
        <dbReference type="EC" id="3.1.2.22"/>
    </reaction>
    <physiologicalReaction direction="left-to-right" evidence="10">
        <dbReference type="Rhea" id="RHEA:19234"/>
    </physiologicalReaction>
</comment>
<dbReference type="EMBL" id="JABWGV010000002">
    <property type="protein sequence ID" value="NVD44584.1"/>
    <property type="molecule type" value="Genomic_DNA"/>
</dbReference>
<proteinExistence type="predicted"/>